<dbReference type="RefSeq" id="WP_262431636.1">
    <property type="nucleotide sequence ID" value="NZ_JACRTE010000003.1"/>
</dbReference>
<organism evidence="9 10">
    <name type="scientific">Qingrenia yutianensis</name>
    <dbReference type="NCBI Taxonomy" id="2763676"/>
    <lineage>
        <taxon>Bacteria</taxon>
        <taxon>Bacillati</taxon>
        <taxon>Bacillota</taxon>
        <taxon>Clostridia</taxon>
        <taxon>Eubacteriales</taxon>
        <taxon>Oscillospiraceae</taxon>
        <taxon>Qingrenia</taxon>
    </lineage>
</organism>
<dbReference type="SUPFAM" id="SSF53041">
    <property type="entry name" value="Resolvase-like"/>
    <property type="match status" value="1"/>
</dbReference>
<dbReference type="CDD" id="cd00338">
    <property type="entry name" value="Ser_Recombinase"/>
    <property type="match status" value="1"/>
</dbReference>
<dbReference type="EMBL" id="JACRTE010000003">
    <property type="protein sequence ID" value="MBC8596082.1"/>
    <property type="molecule type" value="Genomic_DNA"/>
</dbReference>
<dbReference type="SMART" id="SM00857">
    <property type="entry name" value="Resolvase"/>
    <property type="match status" value="1"/>
</dbReference>
<evidence type="ECO:0000256" key="1">
    <source>
        <dbReference type="ARBA" id="ARBA00022908"/>
    </source>
</evidence>
<dbReference type="PROSITE" id="PS51737">
    <property type="entry name" value="RECOMBINASE_DNA_BIND"/>
    <property type="match status" value="1"/>
</dbReference>
<dbReference type="AlphaFoldDB" id="A0A926IMI7"/>
<dbReference type="PROSITE" id="PS51736">
    <property type="entry name" value="RECOMBINASES_3"/>
    <property type="match status" value="1"/>
</dbReference>
<keyword evidence="2" id="KW-0238">DNA-binding</keyword>
<evidence type="ECO:0000256" key="4">
    <source>
        <dbReference type="PIRSR" id="PIRSR606118-50"/>
    </source>
</evidence>
<dbReference type="GO" id="GO:0000150">
    <property type="term" value="F:DNA strand exchange activity"/>
    <property type="evidence" value="ECO:0007669"/>
    <property type="project" value="InterPro"/>
</dbReference>
<dbReference type="InterPro" id="IPR006119">
    <property type="entry name" value="Resolv_N"/>
</dbReference>
<evidence type="ECO:0000259" key="7">
    <source>
        <dbReference type="PROSITE" id="PS51736"/>
    </source>
</evidence>
<keyword evidence="6" id="KW-0175">Coiled coil</keyword>
<evidence type="ECO:0000256" key="2">
    <source>
        <dbReference type="ARBA" id="ARBA00023125"/>
    </source>
</evidence>
<dbReference type="InterPro" id="IPR006118">
    <property type="entry name" value="Recombinase_CS"/>
</dbReference>
<evidence type="ECO:0000313" key="10">
    <source>
        <dbReference type="Proteomes" id="UP000647416"/>
    </source>
</evidence>
<dbReference type="GO" id="GO:0015074">
    <property type="term" value="P:DNA integration"/>
    <property type="evidence" value="ECO:0007669"/>
    <property type="project" value="UniProtKB-KW"/>
</dbReference>
<name>A0A926IMI7_9FIRM</name>
<dbReference type="Gene3D" id="3.90.1750.20">
    <property type="entry name" value="Putative Large Serine Recombinase, Chain B, Domain 2"/>
    <property type="match status" value="1"/>
</dbReference>
<dbReference type="Pfam" id="PF07508">
    <property type="entry name" value="Recombinase"/>
    <property type="match status" value="1"/>
</dbReference>
<proteinExistence type="predicted"/>
<protein>
    <submittedName>
        <fullName evidence="9">Recombinase family protein</fullName>
    </submittedName>
</protein>
<dbReference type="PROSITE" id="PS00397">
    <property type="entry name" value="RECOMBINASES_1"/>
    <property type="match status" value="1"/>
</dbReference>
<feature type="domain" description="Resolvase/invertase-type recombinase catalytic" evidence="7">
    <location>
        <begin position="6"/>
        <end position="155"/>
    </location>
</feature>
<accession>A0A926IMI7</accession>
<dbReference type="Gene3D" id="3.40.50.1390">
    <property type="entry name" value="Resolvase, N-terminal catalytic domain"/>
    <property type="match status" value="1"/>
</dbReference>
<sequence>MKEKKYAAAYIRVSTDDQIEYSPDSQMKCIAEFAQKNGYILPEEFVFQDDGISGRSAKKRPAFNRMIAESKRKPTPFDAVLVWKFSRFARNQEESIFYKSMLKKNKIEVISISEPVTDGPFGGLIERIIEWSDEYYSIRLSGEVKRGMNEKASRGEAVTIAPYGYKMADKKYVADEKEAEIVRYIFSEFANGASYRDIAMRLNAMGAKTHRLNPFEGRTVEYIINNPVYIGKIRWSLNGGDVCGIHTPIVSAEQWERAQSEALRKKNMYKPCAKKSVNGNVLQGIMRCSSCGGTLIKTGEYLQCGKYTKGVCKVSHSIPYKTAVQAVIEHIGAEFETGGFGIKKRRTDENEEKYFADLIKKEQKKLDLVKKAYENEIDTLEEYKQNKARILKTVESLKIKLDGAEKRGKNTENANKKYENLTAVMCDEKIPDDVKNKILRSFVDKIVYDKHEKSFDFYYYF</sequence>
<dbReference type="InterPro" id="IPR036162">
    <property type="entry name" value="Resolvase-like_N_sf"/>
</dbReference>
<dbReference type="InterPro" id="IPR050639">
    <property type="entry name" value="SSR_resolvase"/>
</dbReference>
<gene>
    <name evidence="9" type="ORF">H8706_04260</name>
</gene>
<feature type="domain" description="Recombinase" evidence="8">
    <location>
        <begin position="162"/>
        <end position="269"/>
    </location>
</feature>
<evidence type="ECO:0000256" key="3">
    <source>
        <dbReference type="ARBA" id="ARBA00023172"/>
    </source>
</evidence>
<dbReference type="InterPro" id="IPR038109">
    <property type="entry name" value="DNA_bind_recomb_sf"/>
</dbReference>
<dbReference type="Pfam" id="PF00239">
    <property type="entry name" value="Resolvase"/>
    <property type="match status" value="1"/>
</dbReference>
<feature type="active site" description="O-(5'-phospho-DNA)-serine intermediate" evidence="4 5">
    <location>
        <position position="14"/>
    </location>
</feature>
<reference evidence="9" key="1">
    <citation type="submission" date="2020-08" db="EMBL/GenBank/DDBJ databases">
        <title>Genome public.</title>
        <authorList>
            <person name="Liu C."/>
            <person name="Sun Q."/>
        </authorList>
    </citation>
    <scope>NUCLEOTIDE SEQUENCE</scope>
    <source>
        <strain evidence="9">NSJ-50</strain>
    </source>
</reference>
<dbReference type="PANTHER" id="PTHR30461:SF23">
    <property type="entry name" value="DNA RECOMBINASE-RELATED"/>
    <property type="match status" value="1"/>
</dbReference>
<comment type="caution">
    <text evidence="9">The sequence shown here is derived from an EMBL/GenBank/DDBJ whole genome shotgun (WGS) entry which is preliminary data.</text>
</comment>
<dbReference type="InterPro" id="IPR011109">
    <property type="entry name" value="DNA_bind_recombinase_dom"/>
</dbReference>
<evidence type="ECO:0000313" key="9">
    <source>
        <dbReference type="EMBL" id="MBC8596082.1"/>
    </source>
</evidence>
<dbReference type="GO" id="GO:0003677">
    <property type="term" value="F:DNA binding"/>
    <property type="evidence" value="ECO:0007669"/>
    <property type="project" value="UniProtKB-KW"/>
</dbReference>
<evidence type="ECO:0000256" key="6">
    <source>
        <dbReference type="SAM" id="Coils"/>
    </source>
</evidence>
<feature type="coiled-coil region" evidence="6">
    <location>
        <begin position="366"/>
        <end position="421"/>
    </location>
</feature>
<evidence type="ECO:0000256" key="5">
    <source>
        <dbReference type="PROSITE-ProRule" id="PRU10137"/>
    </source>
</evidence>
<dbReference type="Proteomes" id="UP000647416">
    <property type="component" value="Unassembled WGS sequence"/>
</dbReference>
<keyword evidence="10" id="KW-1185">Reference proteome</keyword>
<dbReference type="PANTHER" id="PTHR30461">
    <property type="entry name" value="DNA-INVERTASE FROM LAMBDOID PROPHAGE"/>
    <property type="match status" value="1"/>
</dbReference>
<evidence type="ECO:0000259" key="8">
    <source>
        <dbReference type="PROSITE" id="PS51737"/>
    </source>
</evidence>
<keyword evidence="3" id="KW-0233">DNA recombination</keyword>
<keyword evidence="1" id="KW-0229">DNA integration</keyword>